<evidence type="ECO:0000313" key="1">
    <source>
        <dbReference type="EMBL" id="ERH20781.1"/>
    </source>
</evidence>
<dbReference type="EMBL" id="AWSC01000003">
    <property type="protein sequence ID" value="ERH20781.1"/>
    <property type="molecule type" value="Genomic_DNA"/>
</dbReference>
<reference evidence="1 2" key="1">
    <citation type="submission" date="2013-08" db="EMBL/GenBank/DDBJ databases">
        <authorList>
            <person name="Weinstock G."/>
            <person name="Sodergren E."/>
            <person name="Wylie T."/>
            <person name="Fulton L."/>
            <person name="Fulton R."/>
            <person name="Fronick C."/>
            <person name="O'Laughlin M."/>
            <person name="Godfrey J."/>
            <person name="Miner T."/>
            <person name="Herter B."/>
            <person name="Appelbaum E."/>
            <person name="Cordes M."/>
            <person name="Lek S."/>
            <person name="Wollam A."/>
            <person name="Pepin K.H."/>
            <person name="Palsikar V.B."/>
            <person name="Mitreva M."/>
            <person name="Wilson R.K."/>
        </authorList>
    </citation>
    <scope>NUCLEOTIDE SEQUENCE [LARGE SCALE GENOMIC DNA]</scope>
    <source>
        <strain evidence="1 2">F0530</strain>
    </source>
</reference>
<dbReference type="Proteomes" id="UP000016481">
    <property type="component" value="Unassembled WGS sequence"/>
</dbReference>
<accession>U1QEQ2</accession>
<dbReference type="HOGENOM" id="CLU_1217695_0_0_11"/>
<evidence type="ECO:0000313" key="2">
    <source>
        <dbReference type="Proteomes" id="UP000016481"/>
    </source>
</evidence>
<gene>
    <name evidence="1" type="ORF">HMPREF1978_00042</name>
</gene>
<comment type="caution">
    <text evidence="1">The sequence shown here is derived from an EMBL/GenBank/DDBJ whole genome shotgun (WGS) entry which is preliminary data.</text>
</comment>
<name>U1QEQ2_9ACTO</name>
<organism evidence="1 2">
    <name type="scientific">Actinomyces graevenitzii F0530</name>
    <dbReference type="NCBI Taxonomy" id="1321817"/>
    <lineage>
        <taxon>Bacteria</taxon>
        <taxon>Bacillati</taxon>
        <taxon>Actinomycetota</taxon>
        <taxon>Actinomycetes</taxon>
        <taxon>Actinomycetales</taxon>
        <taxon>Actinomycetaceae</taxon>
        <taxon>Actinomyces</taxon>
    </lineage>
</organism>
<protein>
    <submittedName>
        <fullName evidence="1">Uncharacterized protein</fullName>
    </submittedName>
</protein>
<proteinExistence type="predicted"/>
<sequence length="227" mass="25168">MPAHLVLCLVLFPLARALGLVFLVLCLVLLLVAQPLVAFRVLVFPVRACQVPCLVLERRGLAPRGCPVCPDPLWPRLRLRACQASFLVSWPRGCLVRGQSQARFLALWVSLALWSSRVQVDPVYLAGKAPLAPPCPRPCLAARAPRVLMPPMGNLAQLMAQLVLALRLPRMGGYLPADQHGPLFQLPARLDQVRPGQARLAQARLGRAGLELQAPWLRRRRKIMRPH</sequence>
<dbReference type="AlphaFoldDB" id="U1QEQ2"/>